<dbReference type="PANTHER" id="PTHR36617:SF16">
    <property type="entry name" value="OS04G0516500 PROTEIN"/>
    <property type="match status" value="1"/>
</dbReference>
<organism evidence="1 2">
    <name type="scientific">Solanum verrucosum</name>
    <dbReference type="NCBI Taxonomy" id="315347"/>
    <lineage>
        <taxon>Eukaryota</taxon>
        <taxon>Viridiplantae</taxon>
        <taxon>Streptophyta</taxon>
        <taxon>Embryophyta</taxon>
        <taxon>Tracheophyta</taxon>
        <taxon>Spermatophyta</taxon>
        <taxon>Magnoliopsida</taxon>
        <taxon>eudicotyledons</taxon>
        <taxon>Gunneridae</taxon>
        <taxon>Pentapetalae</taxon>
        <taxon>asterids</taxon>
        <taxon>lamiids</taxon>
        <taxon>Solanales</taxon>
        <taxon>Solanaceae</taxon>
        <taxon>Solanoideae</taxon>
        <taxon>Solaneae</taxon>
        <taxon>Solanum</taxon>
    </lineage>
</organism>
<name>A0AAF1A020_SOLVR</name>
<evidence type="ECO:0000313" key="2">
    <source>
        <dbReference type="Proteomes" id="UP001234989"/>
    </source>
</evidence>
<dbReference type="PANTHER" id="PTHR36617">
    <property type="entry name" value="PROTEIN, PUTATIVE-RELATED"/>
    <property type="match status" value="1"/>
</dbReference>
<accession>A0AAF1A020</accession>
<evidence type="ECO:0000313" key="1">
    <source>
        <dbReference type="EMBL" id="WMV59192.1"/>
    </source>
</evidence>
<keyword evidence="2" id="KW-1185">Reference proteome</keyword>
<proteinExistence type="predicted"/>
<reference evidence="1" key="1">
    <citation type="submission" date="2023-08" db="EMBL/GenBank/DDBJ databases">
        <title>A de novo genome assembly of Solanum verrucosum Schlechtendal, a Mexican diploid species geographically isolated from the other diploid A-genome species in potato relatives.</title>
        <authorList>
            <person name="Hosaka K."/>
        </authorList>
    </citation>
    <scope>NUCLEOTIDE SEQUENCE</scope>
    <source>
        <tissue evidence="1">Young leaves</tissue>
    </source>
</reference>
<sequence>MKEDIKCGIQGFYDNQRTDRSFNATFVALIPKKAGASSEEGTLWKEVIVAKYGELNPWCTEIVSEPYGWGVWRSIRALWNSMEENVFLKIGNGNKIKFWRDGWIDQIPVSESFPDLFSICNNPEARVCECWTTQGWDLSFRRLLNDWEVDRVASFLGKLGGTNLVTNAPDRVIWKHNKDGKFTVNSAYKKGIQVGVRGYHHHWKSLERIDPHQSEMLHLVSHQKSLLNSRSASEERKATSP</sequence>
<gene>
    <name evidence="1" type="ORF">MTR67_052577</name>
</gene>
<dbReference type="EMBL" id="CP133623">
    <property type="protein sequence ID" value="WMV59192.1"/>
    <property type="molecule type" value="Genomic_DNA"/>
</dbReference>
<dbReference type="Proteomes" id="UP001234989">
    <property type="component" value="Chromosome 12"/>
</dbReference>
<dbReference type="AlphaFoldDB" id="A0AAF1A020"/>
<protein>
    <submittedName>
        <fullName evidence="1">Uncharacterized protein</fullName>
    </submittedName>
</protein>